<feature type="transmembrane region" description="Helical" evidence="1">
    <location>
        <begin position="12"/>
        <end position="30"/>
    </location>
</feature>
<dbReference type="Proteomes" id="UP001229313">
    <property type="component" value="Chromosome"/>
</dbReference>
<dbReference type="RefSeq" id="WP_309152243.1">
    <property type="nucleotide sequence ID" value="NZ_CP133568.1"/>
</dbReference>
<keyword evidence="3" id="KW-1185">Reference proteome</keyword>
<accession>A0ABY9PBI3</accession>
<keyword evidence="1" id="KW-0812">Transmembrane</keyword>
<gene>
    <name evidence="2" type="ORF">RDV84_01480</name>
</gene>
<dbReference type="EMBL" id="CP133568">
    <property type="protein sequence ID" value="WMT03551.1"/>
    <property type="molecule type" value="Genomic_DNA"/>
</dbReference>
<evidence type="ECO:0000313" key="3">
    <source>
        <dbReference type="Proteomes" id="UP001229313"/>
    </source>
</evidence>
<reference evidence="2 3" key="1">
    <citation type="submission" date="2023-08" db="EMBL/GenBank/DDBJ databases">
        <title>The whole genome sequence of Lysobacter yananisis.</title>
        <authorList>
            <person name="Sun H."/>
        </authorList>
    </citation>
    <scope>NUCLEOTIDE SEQUENCE [LARGE SCALE GENOMIC DNA]</scope>
    <source>
        <strain evidence="2 3">SNNU513</strain>
    </source>
</reference>
<proteinExistence type="predicted"/>
<sequence length="157" mass="16920">MVFRLSEGRCWLVALLAMVVSIVVSIWPLGEVKSQFFVLLAGALSAYLVLAGYAAARLIRWIDSKGFGFGRTIGVLATFAFLLAMSWGVFGGYFILSSSQGLQSTEQLAVDYLLRRGVKIQQSLMIAVPILSVASEKMVDSIGSILLLVIAMALLLG</sequence>
<organism evidence="2 3">
    <name type="scientific">Lysobacter yananisis</name>
    <dbReference type="NCBI Taxonomy" id="1003114"/>
    <lineage>
        <taxon>Bacteria</taxon>
        <taxon>Pseudomonadati</taxon>
        <taxon>Pseudomonadota</taxon>
        <taxon>Gammaproteobacteria</taxon>
        <taxon>Lysobacterales</taxon>
        <taxon>Lysobacteraceae</taxon>
        <taxon>Lysobacter</taxon>
    </lineage>
</organism>
<evidence type="ECO:0000313" key="2">
    <source>
        <dbReference type="EMBL" id="WMT03551.1"/>
    </source>
</evidence>
<protein>
    <submittedName>
        <fullName evidence="2">Uncharacterized protein</fullName>
    </submittedName>
</protein>
<feature type="transmembrane region" description="Helical" evidence="1">
    <location>
        <begin position="36"/>
        <end position="56"/>
    </location>
</feature>
<evidence type="ECO:0000256" key="1">
    <source>
        <dbReference type="SAM" id="Phobius"/>
    </source>
</evidence>
<feature type="transmembrane region" description="Helical" evidence="1">
    <location>
        <begin position="68"/>
        <end position="96"/>
    </location>
</feature>
<keyword evidence="1" id="KW-1133">Transmembrane helix</keyword>
<name>A0ABY9PBI3_9GAMM</name>
<keyword evidence="1" id="KW-0472">Membrane</keyword>